<dbReference type="AlphaFoldDB" id="A0A1I7YIC3"/>
<evidence type="ECO:0000313" key="1">
    <source>
        <dbReference type="Proteomes" id="UP000095287"/>
    </source>
</evidence>
<keyword evidence="1" id="KW-1185">Reference proteome</keyword>
<accession>A0A1I7YIC3</accession>
<dbReference type="WBParaSite" id="L893_g16411.t1">
    <property type="protein sequence ID" value="L893_g16411.t1"/>
    <property type="gene ID" value="L893_g16411"/>
</dbReference>
<evidence type="ECO:0000313" key="2">
    <source>
        <dbReference type="WBParaSite" id="L893_g16411.t1"/>
    </source>
</evidence>
<proteinExistence type="predicted"/>
<dbReference type="Proteomes" id="UP000095287">
    <property type="component" value="Unplaced"/>
</dbReference>
<protein>
    <submittedName>
        <fullName evidence="2">Uncharacterized protein</fullName>
    </submittedName>
</protein>
<name>A0A1I7YIC3_9BILA</name>
<reference evidence="2" key="1">
    <citation type="submission" date="2016-11" db="UniProtKB">
        <authorList>
            <consortium name="WormBaseParasite"/>
        </authorList>
    </citation>
    <scope>IDENTIFICATION</scope>
</reference>
<sequence length="77" mass="9053">MHISRIWKIFVMCPSARFASNNTRPRKEGKFLVRRALLTLDESSFFDLAQTLFFGRFRFSVEGSYGWLSLELKFLSP</sequence>
<organism evidence="1 2">
    <name type="scientific">Steinernema glaseri</name>
    <dbReference type="NCBI Taxonomy" id="37863"/>
    <lineage>
        <taxon>Eukaryota</taxon>
        <taxon>Metazoa</taxon>
        <taxon>Ecdysozoa</taxon>
        <taxon>Nematoda</taxon>
        <taxon>Chromadorea</taxon>
        <taxon>Rhabditida</taxon>
        <taxon>Tylenchina</taxon>
        <taxon>Panagrolaimomorpha</taxon>
        <taxon>Strongyloidoidea</taxon>
        <taxon>Steinernematidae</taxon>
        <taxon>Steinernema</taxon>
    </lineage>
</organism>